<evidence type="ECO:0000313" key="2">
    <source>
        <dbReference type="EMBL" id="EGG14806.1"/>
    </source>
</evidence>
<dbReference type="GeneID" id="14866836"/>
<name>F4QB34_CACFS</name>
<dbReference type="AlphaFoldDB" id="F4QB34"/>
<dbReference type="RefSeq" id="XP_004351322.1">
    <property type="nucleotide sequence ID" value="XM_004351270.1"/>
</dbReference>
<dbReference type="Proteomes" id="UP000007797">
    <property type="component" value="Unassembled WGS sequence"/>
</dbReference>
<proteinExistence type="predicted"/>
<evidence type="ECO:0000313" key="3">
    <source>
        <dbReference type="Proteomes" id="UP000007797"/>
    </source>
</evidence>
<feature type="region of interest" description="Disordered" evidence="1">
    <location>
        <begin position="27"/>
        <end position="46"/>
    </location>
</feature>
<gene>
    <name evidence="2" type="ORF">DFA_10679</name>
</gene>
<sequence length="1155" mass="134047">MFLNLNNQPSIEFMALVVKLSTEREKKKNVKDNNKSGGVEEDNTTTTINNNQYSRLYKQRYLDSDELETTLSWLLYLVLRCDLPTIKKESAYLLDNALRKKMVDIYCSFICFLREQSTKDGMIEKENVLRIMESLDSFAKSGSDTIAFYEIMINILSDPSHHQNQLRAINTIAKAKLYKQNQNLHPILELLQFWNYSRQSNDPPTILFSHDTVVQVLIDRLEPDALSISTTSLVLSIDPIHYKYVSNRIIPLILNKFYQLDTEDARQFALVILVNVGKALGLKYFSKYLYQLVQHFIKTGSTIPCTEYFFNFVMDLDLDFDYYFSIYLPCIIKSVIARLKKETEEQQLHPPIDNSIMKFLNCMVKYLYPYFQHLIGPICKNLANFKGKLMYNILAITVAKEGFTQNSQYLFERFTTSLVSGSSSLSRKFKSKIYEMSRMIDFMQRGVWTNHQIQESIQAFIEWDNQYLEEWDNQQLGILEESLRDENVVTDDIAYRYSIQNPWKSMIDNHRALSEVIIRKCNNADQIDQILIQLPALEQTTQYYVVSIIGLKLQFLCDHQHDRVRLQKLIQHVKYSPLVPDLLMRLHGIRDDDVIIKQIKQQTHPYVYLVGSMDILFMVIESTVDLCFNCQMQWSLGSEISCYQIKADNELNYGIVHATVNIYLDYNSYPPLDFGSRVDVVRTLAMDTIPPLPPYEPYIGYFGLFLIGNLFYTTGNPNPGNKSISQEMMINASSSCDDCLASSFGYLENDLLRIYIRTSTLTYSIRYLEGNITSGTNSEFRLKLYPSFDMIGDPYDALSAFVNRTRQYKTGNETTQKEYDQSLTIYVNGQVVQANGTSYNVPDGKVAPPPSEFIDVIVKLAIAREKKKTNNKDAMITKIEEKGEQEVVLSWLLYLVVKCELSTIKKQSIYLLDKALRKYFSALTTTTVKCCWSYNQYIVESIFNVLISTNNNNNDNDDDDSESQTLLISILNTLNVGVTLNQHLDYLKLIENTIRNHLDNQVVREIILKIMESIDMKQCISKDWVETLEAENIFNNIMASFLTDHRNHQYQLRAFDIIESMKEIRHIVGGIYILELKHMKYYNKYEFCIAGPRFKFSNDQVIQHLLDRIELSVESGYPIDPYLENVISFIAPSKYKCVCVFDLKRFVYNNNNNNI</sequence>
<dbReference type="SUPFAM" id="SSF48371">
    <property type="entry name" value="ARM repeat"/>
    <property type="match status" value="1"/>
</dbReference>
<reference evidence="3" key="1">
    <citation type="journal article" date="2011" name="Genome Res.">
        <title>Phylogeny-wide analysis of social amoeba genomes highlights ancient origins for complex intercellular communication.</title>
        <authorList>
            <person name="Heidel A.J."/>
            <person name="Lawal H.M."/>
            <person name="Felder M."/>
            <person name="Schilde C."/>
            <person name="Helps N.R."/>
            <person name="Tunggal B."/>
            <person name="Rivero F."/>
            <person name="John U."/>
            <person name="Schleicher M."/>
            <person name="Eichinger L."/>
            <person name="Platzer M."/>
            <person name="Noegel A.A."/>
            <person name="Schaap P."/>
            <person name="Gloeckner G."/>
        </authorList>
    </citation>
    <scope>NUCLEOTIDE SEQUENCE [LARGE SCALE GENOMIC DNA]</scope>
    <source>
        <strain evidence="3">SH3</strain>
    </source>
</reference>
<keyword evidence="3" id="KW-1185">Reference proteome</keyword>
<evidence type="ECO:0000256" key="1">
    <source>
        <dbReference type="SAM" id="MobiDB-lite"/>
    </source>
</evidence>
<dbReference type="EMBL" id="GL883027">
    <property type="protein sequence ID" value="EGG14806.1"/>
    <property type="molecule type" value="Genomic_DNA"/>
</dbReference>
<dbReference type="KEGG" id="dfa:DFA_10679"/>
<dbReference type="InterPro" id="IPR016024">
    <property type="entry name" value="ARM-type_fold"/>
</dbReference>
<accession>F4QB34</accession>
<organism evidence="2 3">
    <name type="scientific">Cavenderia fasciculata</name>
    <name type="common">Slime mold</name>
    <name type="synonym">Dictyostelium fasciculatum</name>
    <dbReference type="NCBI Taxonomy" id="261658"/>
    <lineage>
        <taxon>Eukaryota</taxon>
        <taxon>Amoebozoa</taxon>
        <taxon>Evosea</taxon>
        <taxon>Eumycetozoa</taxon>
        <taxon>Dictyostelia</taxon>
        <taxon>Acytosteliales</taxon>
        <taxon>Cavenderiaceae</taxon>
        <taxon>Cavenderia</taxon>
    </lineage>
</organism>
<protein>
    <submittedName>
        <fullName evidence="2">Uncharacterized protein</fullName>
    </submittedName>
</protein>